<reference evidence="5 6" key="1">
    <citation type="journal article" date="2015" name="Clin. Infect. Dis.">
        <title>Genomic Investigations unmask Mycoplasma amphoriforme, a new respiratory pathogen.</title>
        <authorList>
            <person name="Gillespie S.H."/>
            <person name="Ling C.L."/>
            <person name="Oravcova K."/>
            <person name="Pinheiro M."/>
            <person name="Wells L."/>
            <person name="Bryant J.M."/>
            <person name="McHugh T.D."/>
            <person name="Bebear C."/>
            <person name="Webster D."/>
            <person name="Harris S.R."/>
            <person name="Seth-Smith H.M."/>
            <person name="Thomson N.R."/>
        </authorList>
    </citation>
    <scope>NUCLEOTIDE SEQUENCE [LARGE SCALE GENOMIC DNA]</scope>
    <source>
        <strain evidence="5 6">A39</strain>
    </source>
</reference>
<accession>A0A292IHG9</accession>
<dbReference type="Gene3D" id="3.30.428.10">
    <property type="entry name" value="HIT-like"/>
    <property type="match status" value="1"/>
</dbReference>
<proteinExistence type="predicted"/>
<dbReference type="AlphaFoldDB" id="A0A292IHG9"/>
<dbReference type="InterPro" id="IPR001310">
    <property type="entry name" value="Histidine_triad_HIT"/>
</dbReference>
<feature type="short sequence motif" description="Histidine triad motif" evidence="2 3">
    <location>
        <begin position="101"/>
        <end position="105"/>
    </location>
</feature>
<dbReference type="PROSITE" id="PS00892">
    <property type="entry name" value="HIT_1"/>
    <property type="match status" value="1"/>
</dbReference>
<dbReference type="InterPro" id="IPR036265">
    <property type="entry name" value="HIT-like_sf"/>
</dbReference>
<dbReference type="InterPro" id="IPR011146">
    <property type="entry name" value="HIT-like"/>
</dbReference>
<name>A0A292IHG9_9MOLU</name>
<evidence type="ECO:0000256" key="3">
    <source>
        <dbReference type="PROSITE-ProRule" id="PRU00464"/>
    </source>
</evidence>
<evidence type="ECO:0000313" key="6">
    <source>
        <dbReference type="Proteomes" id="UP000261764"/>
    </source>
</evidence>
<evidence type="ECO:0000259" key="4">
    <source>
        <dbReference type="PROSITE" id="PS51084"/>
    </source>
</evidence>
<dbReference type="CDD" id="cd01277">
    <property type="entry name" value="HINT_subgroup"/>
    <property type="match status" value="1"/>
</dbReference>
<dbReference type="KEGG" id="mamp:MAMA39_02650"/>
<protein>
    <recommendedName>
        <fullName evidence="4">HIT domain-containing protein</fullName>
    </recommendedName>
</protein>
<dbReference type="PANTHER" id="PTHR46648">
    <property type="entry name" value="HIT FAMILY PROTEIN 1"/>
    <property type="match status" value="1"/>
</dbReference>
<evidence type="ECO:0000256" key="2">
    <source>
        <dbReference type="PIRSR" id="PIRSR601310-3"/>
    </source>
</evidence>
<feature type="active site" description="Tele-AMP-histidine intermediate" evidence="1">
    <location>
        <position position="103"/>
    </location>
</feature>
<dbReference type="GO" id="GO:0009117">
    <property type="term" value="P:nucleotide metabolic process"/>
    <property type="evidence" value="ECO:0007669"/>
    <property type="project" value="TreeGrafter"/>
</dbReference>
<gene>
    <name evidence="5" type="ORF">MAMA39_02650</name>
</gene>
<dbReference type="PANTHER" id="PTHR46648:SF1">
    <property type="entry name" value="ADENOSINE 5'-MONOPHOSPHORAMIDASE HNT1"/>
    <property type="match status" value="1"/>
</dbReference>
<dbReference type="EMBL" id="HG937516">
    <property type="protein sequence ID" value="CDN40389.1"/>
    <property type="molecule type" value="Genomic_DNA"/>
</dbReference>
<evidence type="ECO:0000313" key="5">
    <source>
        <dbReference type="EMBL" id="CDN40389.1"/>
    </source>
</evidence>
<dbReference type="PRINTS" id="PR00332">
    <property type="entry name" value="HISTRIAD"/>
</dbReference>
<dbReference type="InterPro" id="IPR019808">
    <property type="entry name" value="Histidine_triad_CS"/>
</dbReference>
<dbReference type="Proteomes" id="UP000261764">
    <property type="component" value="Chromosome I"/>
</dbReference>
<dbReference type="GO" id="GO:0003824">
    <property type="term" value="F:catalytic activity"/>
    <property type="evidence" value="ECO:0007669"/>
    <property type="project" value="InterPro"/>
</dbReference>
<evidence type="ECO:0000256" key="1">
    <source>
        <dbReference type="PIRSR" id="PIRSR601310-1"/>
    </source>
</evidence>
<dbReference type="PROSITE" id="PS51084">
    <property type="entry name" value="HIT_2"/>
    <property type="match status" value="1"/>
</dbReference>
<keyword evidence="6" id="KW-1185">Reference proteome</keyword>
<sequence>MAKKEDCVFCKIVLSKIPAKVLGETDHALAFLDVNPVANGHTIIIPKDHYENLSSTPSATLNEVMHLTSSIAKKIMNSALDPWGINYLSNEGSVAGQEVFHFHMHVIPKYAQGEGFGFKTNKVNLEKIDVVYQQLQE</sequence>
<dbReference type="RefSeq" id="WP_343251733.1">
    <property type="nucleotide sequence ID" value="NZ_HG937516.1"/>
</dbReference>
<organism evidence="5 6">
    <name type="scientific">Mycoplasma amphoriforme A39</name>
    <dbReference type="NCBI Taxonomy" id="572419"/>
    <lineage>
        <taxon>Bacteria</taxon>
        <taxon>Bacillati</taxon>
        <taxon>Mycoplasmatota</taxon>
        <taxon>Mollicutes</taxon>
        <taxon>Mycoplasmataceae</taxon>
        <taxon>Mycoplasma</taxon>
    </lineage>
</organism>
<dbReference type="InterPro" id="IPR039384">
    <property type="entry name" value="HINT"/>
</dbReference>
<feature type="domain" description="HIT" evidence="4">
    <location>
        <begin position="8"/>
        <end position="116"/>
    </location>
</feature>
<dbReference type="Pfam" id="PF01230">
    <property type="entry name" value="HIT"/>
    <property type="match status" value="1"/>
</dbReference>
<dbReference type="SUPFAM" id="SSF54197">
    <property type="entry name" value="HIT-like"/>
    <property type="match status" value="1"/>
</dbReference>